<keyword evidence="4" id="KW-1185">Reference proteome</keyword>
<dbReference type="Gene3D" id="3.10.100.10">
    <property type="entry name" value="Mannose-Binding Protein A, subunit A"/>
    <property type="match status" value="1"/>
</dbReference>
<sequence>MAAHCPLTALLCLAGALLTTGTPVNNDHGCPEGWSVFGTRCFKFFDMKATWTVAEKSCQSHGANLASIHSTEESTFIQNLIKQATGENRQSWIGAQDAIQEGLWMWSDGSVWDYSNWKTGEPNNDFGNENFAVINWGADPAAIWNDYPGTGLMTSAVPKTHVRKCP</sequence>
<dbReference type="PROSITE" id="PS50041">
    <property type="entry name" value="C_TYPE_LECTIN_2"/>
    <property type="match status" value="1"/>
</dbReference>
<proteinExistence type="predicted"/>
<evidence type="ECO:0000256" key="1">
    <source>
        <dbReference type="SAM" id="SignalP"/>
    </source>
</evidence>
<organism evidence="3 4">
    <name type="scientific">Neogobius melanostomus</name>
    <name type="common">round goby</name>
    <dbReference type="NCBI Taxonomy" id="47308"/>
    <lineage>
        <taxon>Eukaryota</taxon>
        <taxon>Metazoa</taxon>
        <taxon>Chordata</taxon>
        <taxon>Craniata</taxon>
        <taxon>Vertebrata</taxon>
        <taxon>Euteleostomi</taxon>
        <taxon>Actinopterygii</taxon>
        <taxon>Neopterygii</taxon>
        <taxon>Teleostei</taxon>
        <taxon>Neoteleostei</taxon>
        <taxon>Acanthomorphata</taxon>
        <taxon>Gobiaria</taxon>
        <taxon>Gobiiformes</taxon>
        <taxon>Gobioidei</taxon>
        <taxon>Gobiidae</taxon>
        <taxon>Benthophilinae</taxon>
        <taxon>Neogobiini</taxon>
        <taxon>Neogobius</taxon>
    </lineage>
</organism>
<dbReference type="Pfam" id="PF00059">
    <property type="entry name" value="Lectin_C"/>
    <property type="match status" value="1"/>
</dbReference>
<dbReference type="InterPro" id="IPR050111">
    <property type="entry name" value="C-type_lectin/snaclec_domain"/>
</dbReference>
<feature type="domain" description="C-type lectin" evidence="2">
    <location>
        <begin position="37"/>
        <end position="146"/>
    </location>
</feature>
<name>A0A8C6SGH8_9GOBI</name>
<dbReference type="Ensembl" id="ENSNMLT00000005961.1">
    <property type="protein sequence ID" value="ENSNMLP00000005191.1"/>
    <property type="gene ID" value="ENSNMLG00000003779.1"/>
</dbReference>
<keyword evidence="1" id="KW-0732">Signal</keyword>
<reference evidence="3" key="1">
    <citation type="submission" date="2025-05" db="UniProtKB">
        <authorList>
            <consortium name="Ensembl"/>
        </authorList>
    </citation>
    <scope>IDENTIFICATION</scope>
</reference>
<dbReference type="PRINTS" id="PR01504">
    <property type="entry name" value="PNCREATITSAP"/>
</dbReference>
<feature type="signal peptide" evidence="1">
    <location>
        <begin position="1"/>
        <end position="21"/>
    </location>
</feature>
<dbReference type="InterPro" id="IPR016187">
    <property type="entry name" value="CTDL_fold"/>
</dbReference>
<dbReference type="Ensembl" id="ENSNMLT00000005753.1">
    <property type="protein sequence ID" value="ENSNMLP00000005037.1"/>
    <property type="gene ID" value="ENSNMLG00000003646.1"/>
</dbReference>
<dbReference type="InterPro" id="IPR001304">
    <property type="entry name" value="C-type_lectin-like"/>
</dbReference>
<evidence type="ECO:0000313" key="4">
    <source>
        <dbReference type="Proteomes" id="UP000694523"/>
    </source>
</evidence>
<dbReference type="AlphaFoldDB" id="A0A8C6SGH8"/>
<protein>
    <recommendedName>
        <fullName evidence="2">C-type lectin domain-containing protein</fullName>
    </recommendedName>
</protein>
<accession>A0A8C6SGH8</accession>
<evidence type="ECO:0000313" key="3">
    <source>
        <dbReference type="Ensembl" id="ENSNMLP00000005037.1"/>
    </source>
</evidence>
<dbReference type="Proteomes" id="UP000694523">
    <property type="component" value="Unplaced"/>
</dbReference>
<dbReference type="PANTHER" id="PTHR22803">
    <property type="entry name" value="MANNOSE, PHOSPHOLIPASE, LECTIN RECEPTOR RELATED"/>
    <property type="match status" value="1"/>
</dbReference>
<evidence type="ECO:0000259" key="2">
    <source>
        <dbReference type="PROSITE" id="PS50041"/>
    </source>
</evidence>
<dbReference type="SMART" id="SM00034">
    <property type="entry name" value="CLECT"/>
    <property type="match status" value="1"/>
</dbReference>
<feature type="chain" id="PRO_5044681657" description="C-type lectin domain-containing protein" evidence="1">
    <location>
        <begin position="22"/>
        <end position="166"/>
    </location>
</feature>
<dbReference type="SUPFAM" id="SSF56436">
    <property type="entry name" value="C-type lectin-like"/>
    <property type="match status" value="1"/>
</dbReference>
<dbReference type="InterPro" id="IPR016186">
    <property type="entry name" value="C-type_lectin-like/link_sf"/>
</dbReference>